<evidence type="ECO:0000256" key="3">
    <source>
        <dbReference type="ARBA" id="ARBA00023002"/>
    </source>
</evidence>
<keyword evidence="5" id="KW-0223">Dioxygenase</keyword>
<keyword evidence="3 5" id="KW-0560">Oxidoreductase</keyword>
<proteinExistence type="inferred from homology"/>
<evidence type="ECO:0000313" key="7">
    <source>
        <dbReference type="Proteomes" id="UP001225605"/>
    </source>
</evidence>
<evidence type="ECO:0000313" key="6">
    <source>
        <dbReference type="EMBL" id="MDQ2586832.1"/>
    </source>
</evidence>
<dbReference type="EMBL" id="NSDM01000010">
    <property type="protein sequence ID" value="MDQ2586832.1"/>
    <property type="molecule type" value="Genomic_DNA"/>
</dbReference>
<comment type="caution">
    <text evidence="6">The sequence shown here is derived from an EMBL/GenBank/DDBJ whole genome shotgun (WGS) entry which is preliminary data.</text>
</comment>
<dbReference type="Proteomes" id="UP001225605">
    <property type="component" value="Unassembled WGS sequence"/>
</dbReference>
<gene>
    <name evidence="6" type="ORF">CKY47_23130</name>
</gene>
<dbReference type="EC" id="1.13.11.-" evidence="5"/>
<dbReference type="PANTHER" id="PTHR10543">
    <property type="entry name" value="BETA-CAROTENE DIOXYGENASE"/>
    <property type="match status" value="1"/>
</dbReference>
<protein>
    <recommendedName>
        <fullName evidence="5">Dioxygenase</fullName>
        <ecNumber evidence="5">1.13.11.-</ecNumber>
    </recommendedName>
</protein>
<organism evidence="6 7">
    <name type="scientific">Saccharothrix yanglingensis</name>
    <dbReference type="NCBI Taxonomy" id="659496"/>
    <lineage>
        <taxon>Bacteria</taxon>
        <taxon>Bacillati</taxon>
        <taxon>Actinomycetota</taxon>
        <taxon>Actinomycetes</taxon>
        <taxon>Pseudonocardiales</taxon>
        <taxon>Pseudonocardiaceae</taxon>
        <taxon>Saccharothrix</taxon>
    </lineage>
</organism>
<comment type="cofactor">
    <cofactor evidence="5">
        <name>Fe(2+)</name>
        <dbReference type="ChEBI" id="CHEBI:29033"/>
    </cofactor>
    <text evidence="5">Binds 1 Fe(2+) ion per subunit.</text>
</comment>
<dbReference type="PANTHER" id="PTHR10543:SF89">
    <property type="entry name" value="CAROTENOID 9,10(9',10')-CLEAVAGE DIOXYGENASE 1"/>
    <property type="match status" value="1"/>
</dbReference>
<evidence type="ECO:0000256" key="5">
    <source>
        <dbReference type="RuleBase" id="RU364048"/>
    </source>
</evidence>
<evidence type="ECO:0000256" key="2">
    <source>
        <dbReference type="ARBA" id="ARBA00022723"/>
    </source>
</evidence>
<evidence type="ECO:0000256" key="4">
    <source>
        <dbReference type="ARBA" id="ARBA00023004"/>
    </source>
</evidence>
<evidence type="ECO:0000256" key="1">
    <source>
        <dbReference type="ARBA" id="ARBA00006787"/>
    </source>
</evidence>
<keyword evidence="4 5" id="KW-0408">Iron</keyword>
<accession>A0ABU0X5E4</accession>
<dbReference type="Pfam" id="PF03055">
    <property type="entry name" value="RPE65"/>
    <property type="match status" value="1"/>
</dbReference>
<keyword evidence="2 5" id="KW-0479">Metal-binding</keyword>
<name>A0ABU0X5E4_9PSEU</name>
<sequence length="443" mass="46727">MGAFGRQQSSGDVDERGACSRVRTAWAHLTRLHHSAILSIIPLCFLGPVPAGGTTVLTRTRELTPLTSLASTAIGRPTSADALPVEGHLPDDLRGCFLQSRPHPSRGAGAAFGGAELITGVRIGDGTARWYRAQAPGTCPSAGAVPAPAPWARPGAPGTRLLAQPVQDPATCQWHTIATTAGSTVAEHLVIGRSGAASPARSFSLGAPTLVTTLALTRDHLVVFDLSVVHDRAAELVGLRPPYSWRADKPARIGLLPRNAEHAEPRWFPVAPGFTSQAVNAFEEDGKVVVDAVRHDGAFDGGPAPRPHLGRWTLDLATGAVTERRLVEAVDTAGIDPAACGRAHRYVHGTSGHTVFRHDLRTSTSQVHDLGAGRRGGRPVLVAGRTGDRLLVVAEDPGRRSSALLVFDAHDLAAGPCASIRLPGAFPAVDRTTWRSDEERSPW</sequence>
<keyword evidence="7" id="KW-1185">Reference proteome</keyword>
<dbReference type="InterPro" id="IPR004294">
    <property type="entry name" value="Carotenoid_Oase"/>
</dbReference>
<comment type="similarity">
    <text evidence="1 5">Belongs to the carotenoid oxygenase family.</text>
</comment>
<reference evidence="6 7" key="1">
    <citation type="submission" date="2017-06" db="EMBL/GenBank/DDBJ databases">
        <title>Cultured bacterium strain Saccharothrix yanglingensis Hhs.015.</title>
        <authorList>
            <person name="Xia Y."/>
        </authorList>
    </citation>
    <scope>NUCLEOTIDE SEQUENCE [LARGE SCALE GENOMIC DNA]</scope>
    <source>
        <strain evidence="6 7">Hhs.015</strain>
    </source>
</reference>